<evidence type="ECO:0000256" key="6">
    <source>
        <dbReference type="ARBA" id="ARBA00022741"/>
    </source>
</evidence>
<evidence type="ECO:0000259" key="11">
    <source>
        <dbReference type="Pfam" id="PF09349"/>
    </source>
</evidence>
<dbReference type="GO" id="GO:0005737">
    <property type="term" value="C:cytoplasm"/>
    <property type="evidence" value="ECO:0007669"/>
    <property type="project" value="TreeGrafter"/>
</dbReference>
<evidence type="ECO:0000256" key="4">
    <source>
        <dbReference type="ARBA" id="ARBA00022631"/>
    </source>
</evidence>
<evidence type="ECO:0000256" key="7">
    <source>
        <dbReference type="ARBA" id="ARBA00022777"/>
    </source>
</evidence>
<dbReference type="UniPathway" id="UPA00792"/>
<dbReference type="GO" id="GO:0046316">
    <property type="term" value="F:gluconokinase activity"/>
    <property type="evidence" value="ECO:0007669"/>
    <property type="project" value="UniProtKB-EC"/>
</dbReference>
<keyword evidence="8" id="KW-0067">ATP-binding</keyword>
<dbReference type="AlphaFoldDB" id="A0A5B0Q0N5"/>
<proteinExistence type="inferred from homology"/>
<dbReference type="EC" id="2.7.1.12" evidence="3"/>
<sequence>MAGNLHPTLLVVAGVSGTGKSTFGSELAKRLDVPFLDGDDLHPPSNIEKMKSGVPLDDSDREPWLHVIRAKAIEIVERPSSRKSPPPVIVIACSALKRKYRDLLRGPPEIDTGLSKAAVSNFRVDFIYRKHSSIAFPSSEDRSDFRSFLSPKVKGQPELIRQRLEDREDHFVGSSILASQLATLQEPDPDQENSNHSKTIVIPLSSDDHQPRSVVEMVNEALQELANSTRLPIVQSQIPIQLPTLQSLLDSESAQLKDVLALLFEVSDSIEHKLIPILREEIQEKSPNSYSELIDHCQHIVENRFSCDEQVNFLASHPRIGEVKGLSKFSSKEQGNQTDPAILARLKELNMLYEQTYPGLRYVTFVNGRSRAEIVKEMEDLLTKEERPTTEVHLQDKEWQAELKRGIGDVFKIAQSRLKSMTEASSS</sequence>
<dbReference type="GO" id="GO:0005524">
    <property type="term" value="F:ATP binding"/>
    <property type="evidence" value="ECO:0007669"/>
    <property type="project" value="UniProtKB-KW"/>
</dbReference>
<evidence type="ECO:0000256" key="9">
    <source>
        <dbReference type="ARBA" id="ARBA00029835"/>
    </source>
</evidence>
<dbReference type="InterPro" id="IPR006001">
    <property type="entry name" value="Therm_gnt_kin"/>
</dbReference>
<dbReference type="PANTHER" id="PTHR43442">
    <property type="entry name" value="GLUCONOKINASE-RELATED"/>
    <property type="match status" value="1"/>
</dbReference>
<keyword evidence="5" id="KW-0808">Transferase</keyword>
<dbReference type="GO" id="GO:0005975">
    <property type="term" value="P:carbohydrate metabolic process"/>
    <property type="evidence" value="ECO:0007669"/>
    <property type="project" value="InterPro"/>
</dbReference>
<evidence type="ECO:0000256" key="5">
    <source>
        <dbReference type="ARBA" id="ARBA00022679"/>
    </source>
</evidence>
<evidence type="ECO:0000256" key="8">
    <source>
        <dbReference type="ARBA" id="ARBA00022840"/>
    </source>
</evidence>
<evidence type="ECO:0000256" key="3">
    <source>
        <dbReference type="ARBA" id="ARBA00012054"/>
    </source>
</evidence>
<dbReference type="Gene3D" id="1.10.3330.10">
    <property type="entry name" value="Oxo-4-hydroxy-4-carboxy-5-ureidoimidazoline decarboxylase"/>
    <property type="match status" value="1"/>
</dbReference>
<dbReference type="CDD" id="cd02021">
    <property type="entry name" value="GntK"/>
    <property type="match status" value="1"/>
</dbReference>
<dbReference type="SUPFAM" id="SSF158694">
    <property type="entry name" value="UraD-Like"/>
    <property type="match status" value="1"/>
</dbReference>
<keyword evidence="6" id="KW-0547">Nucleotide-binding</keyword>
<dbReference type="InterPro" id="IPR036778">
    <property type="entry name" value="OHCU_decarboxylase_sf"/>
</dbReference>
<evidence type="ECO:0000256" key="1">
    <source>
        <dbReference type="ARBA" id="ARBA00004875"/>
    </source>
</evidence>
<evidence type="ECO:0000256" key="2">
    <source>
        <dbReference type="ARBA" id="ARBA00008420"/>
    </source>
</evidence>
<gene>
    <name evidence="12" type="ORF">PGT21_036721</name>
</gene>
<evidence type="ECO:0000313" key="12">
    <source>
        <dbReference type="EMBL" id="KAA1106633.1"/>
    </source>
</evidence>
<keyword evidence="7" id="KW-0418">Kinase</keyword>
<evidence type="ECO:0000256" key="10">
    <source>
        <dbReference type="ARBA" id="ARBA00048090"/>
    </source>
</evidence>
<dbReference type="PANTHER" id="PTHR43442:SF3">
    <property type="entry name" value="GLUCONOKINASE-RELATED"/>
    <property type="match status" value="1"/>
</dbReference>
<comment type="caution">
    <text evidence="12">The sequence shown here is derived from an EMBL/GenBank/DDBJ whole genome shotgun (WGS) entry which is preliminary data.</text>
</comment>
<comment type="similarity">
    <text evidence="2">Belongs to the gluconokinase GntK/GntV family.</text>
</comment>
<evidence type="ECO:0000313" key="13">
    <source>
        <dbReference type="Proteomes" id="UP000324748"/>
    </source>
</evidence>
<accession>A0A5B0Q0N5</accession>
<dbReference type="Proteomes" id="UP000324748">
    <property type="component" value="Unassembled WGS sequence"/>
</dbReference>
<feature type="domain" description="Oxo-4-hydroxy-4-carboxy-5-ureidoimidazoline decarboxylase" evidence="11">
    <location>
        <begin position="254"/>
        <end position="419"/>
    </location>
</feature>
<comment type="pathway">
    <text evidence="1">Carbohydrate acid metabolism; D-gluconate degradation.</text>
</comment>
<dbReference type="Gene3D" id="3.40.50.300">
    <property type="entry name" value="P-loop containing nucleotide triphosphate hydrolases"/>
    <property type="match status" value="1"/>
</dbReference>
<dbReference type="OrthoDB" id="275177at2759"/>
<dbReference type="SUPFAM" id="SSF52540">
    <property type="entry name" value="P-loop containing nucleoside triphosphate hydrolases"/>
    <property type="match status" value="1"/>
</dbReference>
<comment type="catalytic activity">
    <reaction evidence="10">
        <text>D-gluconate + ATP = 6-phospho-D-gluconate + ADP + H(+)</text>
        <dbReference type="Rhea" id="RHEA:19433"/>
        <dbReference type="ChEBI" id="CHEBI:15378"/>
        <dbReference type="ChEBI" id="CHEBI:18391"/>
        <dbReference type="ChEBI" id="CHEBI:30616"/>
        <dbReference type="ChEBI" id="CHEBI:58759"/>
        <dbReference type="ChEBI" id="CHEBI:456216"/>
        <dbReference type="EC" id="2.7.1.12"/>
    </reaction>
</comment>
<organism evidence="12 13">
    <name type="scientific">Puccinia graminis f. sp. tritici</name>
    <dbReference type="NCBI Taxonomy" id="56615"/>
    <lineage>
        <taxon>Eukaryota</taxon>
        <taxon>Fungi</taxon>
        <taxon>Dikarya</taxon>
        <taxon>Basidiomycota</taxon>
        <taxon>Pucciniomycotina</taxon>
        <taxon>Pucciniomycetes</taxon>
        <taxon>Pucciniales</taxon>
        <taxon>Pucciniaceae</taxon>
        <taxon>Puccinia</taxon>
    </lineage>
</organism>
<dbReference type="InterPro" id="IPR027417">
    <property type="entry name" value="P-loop_NTPase"/>
</dbReference>
<keyword evidence="13" id="KW-1185">Reference proteome</keyword>
<dbReference type="EMBL" id="VSWC01000040">
    <property type="protein sequence ID" value="KAA1106633.1"/>
    <property type="molecule type" value="Genomic_DNA"/>
</dbReference>
<dbReference type="Pfam" id="PF09349">
    <property type="entry name" value="OHCU_decarbox"/>
    <property type="match status" value="1"/>
</dbReference>
<name>A0A5B0Q0N5_PUCGR</name>
<reference evidence="12 13" key="1">
    <citation type="submission" date="2019-05" db="EMBL/GenBank/DDBJ databases">
        <title>Emergence of the Ug99 lineage of the wheat stem rust pathogen through somatic hybridization.</title>
        <authorList>
            <person name="Li F."/>
            <person name="Upadhyaya N.M."/>
            <person name="Sperschneider J."/>
            <person name="Matny O."/>
            <person name="Nguyen-Phuc H."/>
            <person name="Mago R."/>
            <person name="Raley C."/>
            <person name="Miller M.E."/>
            <person name="Silverstein K.A.T."/>
            <person name="Henningsen E."/>
            <person name="Hirsch C.D."/>
            <person name="Visser B."/>
            <person name="Pretorius Z.A."/>
            <person name="Steffenson B.J."/>
            <person name="Schwessinger B."/>
            <person name="Dodds P.N."/>
            <person name="Figueroa M."/>
        </authorList>
    </citation>
    <scope>NUCLEOTIDE SEQUENCE [LARGE SCALE GENOMIC DNA]</scope>
    <source>
        <strain evidence="12">21-0</strain>
    </source>
</reference>
<protein>
    <recommendedName>
        <fullName evidence="3">gluconokinase</fullName>
        <ecNumber evidence="3">2.7.1.12</ecNumber>
    </recommendedName>
    <alternativeName>
        <fullName evidence="9">Gluconate kinase</fullName>
    </alternativeName>
</protein>
<keyword evidence="4" id="KW-0659">Purine metabolism</keyword>
<dbReference type="InterPro" id="IPR018020">
    <property type="entry name" value="OHCU_decarboxylase"/>
</dbReference>
<dbReference type="GO" id="GO:0006144">
    <property type="term" value="P:purine nucleobase metabolic process"/>
    <property type="evidence" value="ECO:0007669"/>
    <property type="project" value="UniProtKB-KW"/>
</dbReference>